<reference evidence="14" key="1">
    <citation type="submission" date="2022-07" db="EMBL/GenBank/DDBJ databases">
        <title>Phylogenomic reconstructions and comparative analyses of Kickxellomycotina fungi.</title>
        <authorList>
            <person name="Reynolds N.K."/>
            <person name="Stajich J.E."/>
            <person name="Barry K."/>
            <person name="Grigoriev I.V."/>
            <person name="Crous P."/>
            <person name="Smith M.E."/>
        </authorList>
    </citation>
    <scope>NUCLEOTIDE SEQUENCE</scope>
    <source>
        <strain evidence="14">RSA 861</strain>
    </source>
</reference>
<comment type="catalytic activity">
    <reaction evidence="8">
        <text>L-seryl-[protein] + ATP = O-phospho-L-seryl-[protein] + ADP + H(+)</text>
        <dbReference type="Rhea" id="RHEA:17989"/>
        <dbReference type="Rhea" id="RHEA-COMP:9863"/>
        <dbReference type="Rhea" id="RHEA-COMP:11604"/>
        <dbReference type="ChEBI" id="CHEBI:15378"/>
        <dbReference type="ChEBI" id="CHEBI:29999"/>
        <dbReference type="ChEBI" id="CHEBI:30616"/>
        <dbReference type="ChEBI" id="CHEBI:83421"/>
        <dbReference type="ChEBI" id="CHEBI:456216"/>
        <dbReference type="EC" id="2.7.12.1"/>
    </reaction>
</comment>
<evidence type="ECO:0000256" key="4">
    <source>
        <dbReference type="ARBA" id="ARBA00022679"/>
    </source>
</evidence>
<feature type="compositionally biased region" description="Low complexity" evidence="12">
    <location>
        <begin position="138"/>
        <end position="152"/>
    </location>
</feature>
<dbReference type="Gene3D" id="3.30.10.30">
    <property type="entry name" value="DYRK"/>
    <property type="match status" value="1"/>
</dbReference>
<dbReference type="Proteomes" id="UP001150569">
    <property type="component" value="Unassembled WGS sequence"/>
</dbReference>
<comment type="catalytic activity">
    <reaction evidence="9">
        <text>L-threonyl-[protein] + ATP = O-phospho-L-threonyl-[protein] + ADP + H(+)</text>
        <dbReference type="Rhea" id="RHEA:46608"/>
        <dbReference type="Rhea" id="RHEA-COMP:11060"/>
        <dbReference type="Rhea" id="RHEA-COMP:11605"/>
        <dbReference type="ChEBI" id="CHEBI:15378"/>
        <dbReference type="ChEBI" id="CHEBI:30013"/>
        <dbReference type="ChEBI" id="CHEBI:30616"/>
        <dbReference type="ChEBI" id="CHEBI:61977"/>
        <dbReference type="ChEBI" id="CHEBI:456216"/>
        <dbReference type="EC" id="2.7.12.1"/>
    </reaction>
</comment>
<dbReference type="EC" id="2.7.12.1" evidence="2"/>
<sequence length="1109" mass="117386">MSSTLPVYDKEALVRGPPRRYSALPQPVRRASPVGDPLPSYRRDGPGPRYLTGGVAAAARPRRQSLAPAKTAPVAPPPPPAVPVPRPRGNPSLGRTAAADPPASRAPARRPFNEDRRASVQGTQLPVPGSWNRTTPGAASPALAASVPSEAPVRLGPRRAATVRPRSGDYTPLLRSLAAAASDSEAPTGSTLRSARSALRVGTAGDTQSRAHPPSPYRVAYQTTQPRSPASRPVTGHLYSPPSNTTTPAPGRRSSPVSTPSSDPDGYHSAASQPSADADTRGSVSPPVSGHARLVPRPSTLRVANRPPKAAFKVDTGTNSLPISGRAALVASPAKPTQPPAPASKIQTARRKTVAPHAVVDVAEPVTSRLSRLDVSGGTSTVSKVQQALSAGTRPPRSYGLTEVVSHPPVRARKPSALPARGRLGAPPSATSSPAGETTGASTSSAGPATDSTSTPNSGGKPPRVLNHWPSLPSVTAGETARAKGRRLTTLPEPAPPPAPSSAPTAAPAAHRRTGSGAVLTSKPTAPAARVSVPNPNLLPLRSAASNATAVAAPRPTPAVADLSATPAAPIPQHPVAAPQPPSASPPAERGGVPPLTPQVVLKTHGRHLTPLERTEITGFPAVHYFGQNARKRAPPRAGPVYNQGYDDERGDYIVIPHDHLLYRYEIVETLGKGSFGQVLRVHDHRTGRQAAVKIIRNKKRFHCQAKVEVRLLDQLRHWDADGTHHVIHMVDTFTFRSHLCIVTELLSVNLYEHIKARNFQGCPLPVIRSYASQLLACLRLLARHRIIHCDLKPENILLQHPGGSVIKVIDFGSSCHETERIYTYIQSRFYRSPEVILGLAYGTGIDMWSLGCILAELLTGYPLFPGENEQDQLACVMEVLGPPPGYLVEQAGRRADFFDTTGAPRPFTNSKGKRRRPGSRQLAVVLKCHDKAFLDFLLRCLEWDPRRRLTPDEATHHEWVTGVPAEGRRSKGLPAVPPPPGPRRPAPLDIPHHHPPAPHHYPAATSAGAGLPSSGGPASAGYPALPPHTHHGHPHLAPVPPAVTLDGPVDLGDPHLRAYPTGPANPHLNHMYAPAPVQPAYPYPAAAYGGRPYPPPPAPAHHPASGHK</sequence>
<comment type="catalytic activity">
    <reaction evidence="10">
        <text>L-tyrosyl-[protein] + ATP = O-phospho-L-tyrosyl-[protein] + ADP + H(+)</text>
        <dbReference type="Rhea" id="RHEA:10596"/>
        <dbReference type="Rhea" id="RHEA-COMP:10136"/>
        <dbReference type="Rhea" id="RHEA-COMP:20101"/>
        <dbReference type="ChEBI" id="CHEBI:15378"/>
        <dbReference type="ChEBI" id="CHEBI:30616"/>
        <dbReference type="ChEBI" id="CHEBI:46858"/>
        <dbReference type="ChEBI" id="CHEBI:61978"/>
        <dbReference type="ChEBI" id="CHEBI:456216"/>
        <dbReference type="EC" id="2.7.12.1"/>
    </reaction>
</comment>
<dbReference type="PANTHER" id="PTHR24058">
    <property type="entry name" value="DUAL SPECIFICITY PROTEIN KINASE"/>
    <property type="match status" value="1"/>
</dbReference>
<evidence type="ECO:0000256" key="7">
    <source>
        <dbReference type="ARBA" id="ARBA00022840"/>
    </source>
</evidence>
<dbReference type="SMART" id="SM00220">
    <property type="entry name" value="S_TKc"/>
    <property type="match status" value="1"/>
</dbReference>
<evidence type="ECO:0000256" key="3">
    <source>
        <dbReference type="ARBA" id="ARBA00022527"/>
    </source>
</evidence>
<evidence type="ECO:0000256" key="6">
    <source>
        <dbReference type="ARBA" id="ARBA00022777"/>
    </source>
</evidence>
<feature type="compositionally biased region" description="Low complexity" evidence="12">
    <location>
        <begin position="1001"/>
        <end position="1024"/>
    </location>
</feature>
<feature type="region of interest" description="Disordered" evidence="12">
    <location>
        <begin position="371"/>
        <end position="533"/>
    </location>
</feature>
<evidence type="ECO:0000313" key="15">
    <source>
        <dbReference type="Proteomes" id="UP001150569"/>
    </source>
</evidence>
<feature type="compositionally biased region" description="Low complexity" evidence="12">
    <location>
        <begin position="95"/>
        <end position="110"/>
    </location>
</feature>
<dbReference type="GO" id="GO:0004674">
    <property type="term" value="F:protein serine/threonine kinase activity"/>
    <property type="evidence" value="ECO:0007669"/>
    <property type="project" value="UniProtKB-KW"/>
</dbReference>
<dbReference type="OrthoDB" id="9332038at2759"/>
<feature type="compositionally biased region" description="Low complexity" evidence="12">
    <location>
        <begin position="250"/>
        <end position="264"/>
    </location>
</feature>
<accession>A0A9W8AEX0</accession>
<protein>
    <recommendedName>
        <fullName evidence="2">dual-specificity kinase</fullName>
        <ecNumber evidence="2">2.7.12.1</ecNumber>
    </recommendedName>
</protein>
<dbReference type="PROSITE" id="PS50011">
    <property type="entry name" value="PROTEIN_KINASE_DOM"/>
    <property type="match status" value="1"/>
</dbReference>
<dbReference type="SUPFAM" id="SSF56112">
    <property type="entry name" value="Protein kinase-like (PK-like)"/>
    <property type="match status" value="1"/>
</dbReference>
<evidence type="ECO:0000256" key="5">
    <source>
        <dbReference type="ARBA" id="ARBA00022741"/>
    </source>
</evidence>
<feature type="compositionally biased region" description="Polar residues" evidence="12">
    <location>
        <begin position="429"/>
        <end position="458"/>
    </location>
</feature>
<name>A0A9W8AEX0_9FUNG</name>
<feature type="compositionally biased region" description="Pro residues" evidence="12">
    <location>
        <begin position="569"/>
        <end position="585"/>
    </location>
</feature>
<feature type="compositionally biased region" description="Low complexity" evidence="12">
    <location>
        <begin position="173"/>
        <end position="186"/>
    </location>
</feature>
<dbReference type="GO" id="GO:0005856">
    <property type="term" value="C:cytoskeleton"/>
    <property type="evidence" value="ECO:0007669"/>
    <property type="project" value="TreeGrafter"/>
</dbReference>
<dbReference type="PROSITE" id="PS00108">
    <property type="entry name" value="PROTEIN_KINASE_ST"/>
    <property type="match status" value="1"/>
</dbReference>
<gene>
    <name evidence="14" type="primary">POM1</name>
    <name evidence="14" type="ORF">IWQ60_003798</name>
</gene>
<proteinExistence type="inferred from homology"/>
<dbReference type="Gene3D" id="1.10.510.10">
    <property type="entry name" value="Transferase(Phosphotransferase) domain 1"/>
    <property type="match status" value="1"/>
</dbReference>
<dbReference type="EMBL" id="JANBPT010000169">
    <property type="protein sequence ID" value="KAJ1926452.1"/>
    <property type="molecule type" value="Genomic_DNA"/>
</dbReference>
<organism evidence="14 15">
    <name type="scientific">Tieghemiomyces parasiticus</name>
    <dbReference type="NCBI Taxonomy" id="78921"/>
    <lineage>
        <taxon>Eukaryota</taxon>
        <taxon>Fungi</taxon>
        <taxon>Fungi incertae sedis</taxon>
        <taxon>Zoopagomycota</taxon>
        <taxon>Kickxellomycotina</taxon>
        <taxon>Dimargaritomycetes</taxon>
        <taxon>Dimargaritales</taxon>
        <taxon>Dimargaritaceae</taxon>
        <taxon>Tieghemiomyces</taxon>
    </lineage>
</organism>
<feature type="region of interest" description="Disordered" evidence="12">
    <location>
        <begin position="900"/>
        <end position="919"/>
    </location>
</feature>
<dbReference type="PANTHER" id="PTHR24058:SF22">
    <property type="entry name" value="DUAL SPECIFICITY TYROSINE-PHOSPHORYLATION-REGULATED KINASE 4"/>
    <property type="match status" value="1"/>
</dbReference>
<feature type="compositionally biased region" description="Pro residues" evidence="12">
    <location>
        <begin position="74"/>
        <end position="88"/>
    </location>
</feature>
<comment type="similarity">
    <text evidence="1">Belongs to the protein kinase superfamily. CMGC Ser/Thr protein kinase family. MNB/DYRK subfamily.</text>
</comment>
<feature type="compositionally biased region" description="Pro residues" evidence="12">
    <location>
        <begin position="976"/>
        <end position="986"/>
    </location>
</feature>
<keyword evidence="6 14" id="KW-0418">Kinase</keyword>
<feature type="region of interest" description="Disordered" evidence="12">
    <location>
        <begin position="960"/>
        <end position="1063"/>
    </location>
</feature>
<dbReference type="InterPro" id="IPR000719">
    <property type="entry name" value="Prot_kinase_dom"/>
</dbReference>
<feature type="binding site" evidence="11">
    <location>
        <position position="694"/>
    </location>
    <ligand>
        <name>ATP</name>
        <dbReference type="ChEBI" id="CHEBI:30616"/>
    </ligand>
</feature>
<dbReference type="InterPro" id="IPR017441">
    <property type="entry name" value="Protein_kinase_ATP_BS"/>
</dbReference>
<evidence type="ECO:0000256" key="9">
    <source>
        <dbReference type="ARBA" id="ARBA00049308"/>
    </source>
</evidence>
<feature type="compositionally biased region" description="Polar residues" evidence="12">
    <location>
        <begin position="377"/>
        <end position="390"/>
    </location>
</feature>
<dbReference type="GO" id="GO:0005737">
    <property type="term" value="C:cytoplasm"/>
    <property type="evidence" value="ECO:0007669"/>
    <property type="project" value="TreeGrafter"/>
</dbReference>
<evidence type="ECO:0000313" key="14">
    <source>
        <dbReference type="EMBL" id="KAJ1926452.1"/>
    </source>
</evidence>
<feature type="region of interest" description="Disordered" evidence="12">
    <location>
        <begin position="1"/>
        <end position="352"/>
    </location>
</feature>
<keyword evidence="15" id="KW-1185">Reference proteome</keyword>
<evidence type="ECO:0000256" key="10">
    <source>
        <dbReference type="ARBA" id="ARBA00051680"/>
    </source>
</evidence>
<dbReference type="InterPro" id="IPR011009">
    <property type="entry name" value="Kinase-like_dom_sf"/>
</dbReference>
<feature type="domain" description="Protein kinase" evidence="13">
    <location>
        <begin position="665"/>
        <end position="961"/>
    </location>
</feature>
<keyword evidence="4 14" id="KW-0808">Transferase</keyword>
<dbReference type="GO" id="GO:0004712">
    <property type="term" value="F:protein serine/threonine/tyrosine kinase activity"/>
    <property type="evidence" value="ECO:0007669"/>
    <property type="project" value="UniProtKB-EC"/>
</dbReference>
<evidence type="ECO:0000256" key="11">
    <source>
        <dbReference type="PROSITE-ProRule" id="PRU10141"/>
    </source>
</evidence>
<evidence type="ECO:0000256" key="2">
    <source>
        <dbReference type="ARBA" id="ARBA00013203"/>
    </source>
</evidence>
<keyword evidence="7 11" id="KW-0067">ATP-binding</keyword>
<dbReference type="PROSITE" id="PS00107">
    <property type="entry name" value="PROTEIN_KINASE_ATP"/>
    <property type="match status" value="1"/>
</dbReference>
<evidence type="ECO:0000256" key="8">
    <source>
        <dbReference type="ARBA" id="ARBA00049003"/>
    </source>
</evidence>
<evidence type="ECO:0000256" key="12">
    <source>
        <dbReference type="SAM" id="MobiDB-lite"/>
    </source>
</evidence>
<dbReference type="InterPro" id="IPR050494">
    <property type="entry name" value="Ser_Thr_dual-spec_kinase"/>
</dbReference>
<dbReference type="GO" id="GO:0005524">
    <property type="term" value="F:ATP binding"/>
    <property type="evidence" value="ECO:0007669"/>
    <property type="project" value="UniProtKB-UniRule"/>
</dbReference>
<dbReference type="AlphaFoldDB" id="A0A9W8AEX0"/>
<dbReference type="Pfam" id="PF00069">
    <property type="entry name" value="Pkinase"/>
    <property type="match status" value="1"/>
</dbReference>
<keyword evidence="5 11" id="KW-0547">Nucleotide-binding</keyword>
<evidence type="ECO:0000259" key="13">
    <source>
        <dbReference type="PROSITE" id="PS50011"/>
    </source>
</evidence>
<comment type="caution">
    <text evidence="14">The sequence shown here is derived from an EMBL/GenBank/DDBJ whole genome shotgun (WGS) entry which is preliminary data.</text>
</comment>
<keyword evidence="3 14" id="KW-0723">Serine/threonine-protein kinase</keyword>
<feature type="region of interest" description="Disordered" evidence="12">
    <location>
        <begin position="561"/>
        <end position="596"/>
    </location>
</feature>
<dbReference type="CDD" id="cd14210">
    <property type="entry name" value="PKc_DYRK"/>
    <property type="match status" value="1"/>
</dbReference>
<dbReference type="InterPro" id="IPR008271">
    <property type="entry name" value="Ser/Thr_kinase_AS"/>
</dbReference>
<dbReference type="Gene3D" id="3.30.200.20">
    <property type="entry name" value="Phosphorylase Kinase, domain 1"/>
    <property type="match status" value="1"/>
</dbReference>
<dbReference type="InterPro" id="IPR042521">
    <property type="entry name" value="DYRK"/>
</dbReference>
<evidence type="ECO:0000256" key="1">
    <source>
        <dbReference type="ARBA" id="ARBA00008867"/>
    </source>
</evidence>